<evidence type="ECO:0000256" key="1">
    <source>
        <dbReference type="SAM" id="MobiDB-lite"/>
    </source>
</evidence>
<dbReference type="VEuPathDB" id="FungiDB:RhiirA1_530060"/>
<feature type="compositionally biased region" description="Acidic residues" evidence="1">
    <location>
        <begin position="391"/>
        <end position="410"/>
    </location>
</feature>
<proteinExistence type="predicted"/>
<organism evidence="2 3">
    <name type="scientific">Rhizophagus irregularis</name>
    <dbReference type="NCBI Taxonomy" id="588596"/>
    <lineage>
        <taxon>Eukaryota</taxon>
        <taxon>Fungi</taxon>
        <taxon>Fungi incertae sedis</taxon>
        <taxon>Mucoromycota</taxon>
        <taxon>Glomeromycotina</taxon>
        <taxon>Glomeromycetes</taxon>
        <taxon>Glomerales</taxon>
        <taxon>Glomeraceae</taxon>
        <taxon>Rhizophagus</taxon>
    </lineage>
</organism>
<protein>
    <submittedName>
        <fullName evidence="2">Uncharacterized protein</fullName>
    </submittedName>
</protein>
<dbReference type="VEuPathDB" id="FungiDB:FUN_016579"/>
<evidence type="ECO:0000313" key="3">
    <source>
        <dbReference type="Proteomes" id="UP000232688"/>
    </source>
</evidence>
<comment type="caution">
    <text evidence="2">The sequence shown here is derived from an EMBL/GenBank/DDBJ whole genome shotgun (WGS) entry which is preliminary data.</text>
</comment>
<name>A0A2N0SEA2_9GLOM</name>
<reference evidence="2 3" key="1">
    <citation type="submission" date="2017-10" db="EMBL/GenBank/DDBJ databases">
        <title>Extensive intraspecific genome diversity in a model arbuscular mycorrhizal fungus.</title>
        <authorList>
            <person name="Chen E.C.H."/>
            <person name="Morin E."/>
            <person name="Baudet D."/>
            <person name="Noel J."/>
            <person name="Ndikumana S."/>
            <person name="Charron P."/>
            <person name="St-Onge C."/>
            <person name="Giorgi J."/>
            <person name="Grigoriev I.V."/>
            <person name="Roux C."/>
            <person name="Martin F.M."/>
            <person name="Corradi N."/>
        </authorList>
    </citation>
    <scope>NUCLEOTIDE SEQUENCE [LARGE SCALE GENOMIC DNA]</scope>
    <source>
        <strain evidence="2 3">A1</strain>
    </source>
</reference>
<sequence length="449" mass="52372">MLLCHCITSLRNKQITVAKSAIELNLANAEASCQQLFVLNIDDYHDLHESCQPNAISLSRIAHMATLLINTSSNIAPISFFSINNYSVHNPNGIEAFIIKEVSFIRRAISNKMRLGTQSQISDYILHIVPILGPLHVFGKKRNLAAKPKPWKINLLLYLANTEWNLVKDLIFLRFTQSKNVGYRTFIDLLDNQIPSTLDVYSNLFRGNHFEEYLETIFRLWTVMLRSQPFISDIQYWRNYQHPIINLLKTELRILDEYPVENFHSLVISLYQKKAEYDDKGNCNFLLDFFEKLWINKEKWSVKIEGKKIKKEIYFFSPLTKGFSKGALPSGYHTSHPPNQDIFSCGHAYHDQCFINMGLKCIYYLEYFYSEIEKLSKSYNERLEMNINLEEFEEPTQKNEEDELSDDTDEFQNNNTIDEGLTKAILEFSKKTSKIQTHPVFQDITNIII</sequence>
<dbReference type="EMBL" id="LLXH01000071">
    <property type="protein sequence ID" value="PKC73888.1"/>
    <property type="molecule type" value="Genomic_DNA"/>
</dbReference>
<evidence type="ECO:0000313" key="2">
    <source>
        <dbReference type="EMBL" id="PKC73888.1"/>
    </source>
</evidence>
<feature type="region of interest" description="Disordered" evidence="1">
    <location>
        <begin position="391"/>
        <end position="414"/>
    </location>
</feature>
<dbReference type="VEuPathDB" id="FungiDB:FUN_016578"/>
<reference evidence="2 3" key="2">
    <citation type="submission" date="2017-10" db="EMBL/GenBank/DDBJ databases">
        <title>Genome analyses suggest a sexual origin of heterokaryosis in a supposedly ancient asexual fungus.</title>
        <authorList>
            <person name="Corradi N."/>
            <person name="Sedzielewska K."/>
            <person name="Noel J."/>
            <person name="Charron P."/>
            <person name="Farinelli L."/>
            <person name="Marton T."/>
            <person name="Kruger M."/>
            <person name="Pelin A."/>
            <person name="Brachmann A."/>
            <person name="Corradi N."/>
        </authorList>
    </citation>
    <scope>NUCLEOTIDE SEQUENCE [LARGE SCALE GENOMIC DNA]</scope>
    <source>
        <strain evidence="2 3">A1</strain>
    </source>
</reference>
<dbReference type="VEuPathDB" id="FungiDB:RhiirFUN_013431"/>
<dbReference type="AlphaFoldDB" id="A0A2N0SEA2"/>
<dbReference type="Proteomes" id="UP000232688">
    <property type="component" value="Unassembled WGS sequence"/>
</dbReference>
<gene>
    <name evidence="2" type="ORF">RhiirA1_530060</name>
</gene>
<accession>A0A2N0SEA2</accession>